<dbReference type="AlphaFoldDB" id="A0A1M6CEQ3"/>
<dbReference type="CDD" id="cd00077">
    <property type="entry name" value="HDc"/>
    <property type="match status" value="1"/>
</dbReference>
<gene>
    <name evidence="2" type="ORF">SAMN05444401_1092</name>
</gene>
<evidence type="ECO:0000259" key="1">
    <source>
        <dbReference type="PROSITE" id="PS51833"/>
    </source>
</evidence>
<dbReference type="EMBL" id="FQZO01000001">
    <property type="protein sequence ID" value="SHI59254.1"/>
    <property type="molecule type" value="Genomic_DNA"/>
</dbReference>
<dbReference type="Pfam" id="PF08668">
    <property type="entry name" value="HDOD"/>
    <property type="match status" value="1"/>
</dbReference>
<protein>
    <submittedName>
        <fullName evidence="2">HDIG domain-containing protein</fullName>
    </submittedName>
</protein>
<dbReference type="RefSeq" id="WP_073005125.1">
    <property type="nucleotide sequence ID" value="NZ_FQZO01000001.1"/>
</dbReference>
<reference evidence="2 3" key="1">
    <citation type="submission" date="2016-11" db="EMBL/GenBank/DDBJ databases">
        <authorList>
            <person name="Jaros S."/>
            <person name="Januszkiewicz K."/>
            <person name="Wedrychowicz H."/>
        </authorList>
    </citation>
    <scope>NUCLEOTIDE SEQUENCE [LARGE SCALE GENOMIC DNA]</scope>
    <source>
        <strain evidence="2 3">DSM 21864</strain>
    </source>
</reference>
<dbReference type="InterPro" id="IPR052340">
    <property type="entry name" value="RNase_Y/CdgJ"/>
</dbReference>
<organism evidence="2 3">
    <name type="scientific">Clostridium amylolyticum</name>
    <dbReference type="NCBI Taxonomy" id="1121298"/>
    <lineage>
        <taxon>Bacteria</taxon>
        <taxon>Bacillati</taxon>
        <taxon>Bacillota</taxon>
        <taxon>Clostridia</taxon>
        <taxon>Eubacteriales</taxon>
        <taxon>Clostridiaceae</taxon>
        <taxon>Clostridium</taxon>
    </lineage>
</organism>
<dbReference type="Proteomes" id="UP000184080">
    <property type="component" value="Unassembled WGS sequence"/>
</dbReference>
<sequence>MSLDNLINKVEDIPVLPDRINRIMALTEDPDSTIKDLEKEILKDQSLTSKILKLANSTYYGYARRISTVSEAAVLLGYQTIKSLTLASAVSQYLIKELPKGYGLEKYDLWNQSQSCAIISRFIAKKVKYGKAEQAYIAGLLRDIGKTILNYYVGEEYDAIVNKVQIEKKTFLQAEEEILGFNHGEIGAEVAKKWNFPLALVESIHYHHTPELSQIDPTLVSIVHIADAITMFLGVGLGNDGLSYNFSSFALNTLNLKTESMEKIIYEISDYLSDNNSFNAIF</sequence>
<dbReference type="PROSITE" id="PS51833">
    <property type="entry name" value="HDOD"/>
    <property type="match status" value="1"/>
</dbReference>
<feature type="domain" description="HDOD" evidence="1">
    <location>
        <begin position="13"/>
        <end position="210"/>
    </location>
</feature>
<dbReference type="PANTHER" id="PTHR33525:SF3">
    <property type="entry name" value="RIBONUCLEASE Y"/>
    <property type="match status" value="1"/>
</dbReference>
<accession>A0A1M6CEQ3</accession>
<name>A0A1M6CEQ3_9CLOT</name>
<keyword evidence="3" id="KW-1185">Reference proteome</keyword>
<evidence type="ECO:0000313" key="2">
    <source>
        <dbReference type="EMBL" id="SHI59254.1"/>
    </source>
</evidence>
<dbReference type="SUPFAM" id="SSF109604">
    <property type="entry name" value="HD-domain/PDEase-like"/>
    <property type="match status" value="1"/>
</dbReference>
<proteinExistence type="predicted"/>
<dbReference type="PANTHER" id="PTHR33525">
    <property type="match status" value="1"/>
</dbReference>
<dbReference type="InterPro" id="IPR003607">
    <property type="entry name" value="HD/PDEase_dom"/>
</dbReference>
<evidence type="ECO:0000313" key="3">
    <source>
        <dbReference type="Proteomes" id="UP000184080"/>
    </source>
</evidence>
<dbReference type="STRING" id="1121298.SAMN05444401_1092"/>
<dbReference type="Gene3D" id="1.10.3210.10">
    <property type="entry name" value="Hypothetical protein af1432"/>
    <property type="match status" value="1"/>
</dbReference>
<dbReference type="InterPro" id="IPR013976">
    <property type="entry name" value="HDOD"/>
</dbReference>